<feature type="compositionally biased region" description="Low complexity" evidence="1">
    <location>
        <begin position="272"/>
        <end position="295"/>
    </location>
</feature>
<name>A0AAJ0D0Q7_9HYPO</name>
<feature type="region of interest" description="Disordered" evidence="1">
    <location>
        <begin position="252"/>
        <end position="379"/>
    </location>
</feature>
<feature type="compositionally biased region" description="Low complexity" evidence="1">
    <location>
        <begin position="162"/>
        <end position="192"/>
    </location>
</feature>
<feature type="compositionally biased region" description="Low complexity" evidence="1">
    <location>
        <begin position="199"/>
        <end position="212"/>
    </location>
</feature>
<evidence type="ECO:0008006" key="6">
    <source>
        <dbReference type="Google" id="ProtNLM"/>
    </source>
</evidence>
<keyword evidence="3" id="KW-0732">Signal</keyword>
<accession>A0AAJ0D0Q7</accession>
<keyword evidence="2" id="KW-0812">Transmembrane</keyword>
<evidence type="ECO:0000256" key="2">
    <source>
        <dbReference type="SAM" id="Phobius"/>
    </source>
</evidence>
<evidence type="ECO:0000256" key="3">
    <source>
        <dbReference type="SAM" id="SignalP"/>
    </source>
</evidence>
<evidence type="ECO:0000313" key="4">
    <source>
        <dbReference type="EMBL" id="KAK2613058.1"/>
    </source>
</evidence>
<keyword evidence="5" id="KW-1185">Reference proteome</keyword>
<feature type="chain" id="PRO_5042589772" description="Mid2 domain-containing protein" evidence="3">
    <location>
        <begin position="20"/>
        <end position="379"/>
    </location>
</feature>
<feature type="signal peptide" evidence="3">
    <location>
        <begin position="1"/>
        <end position="19"/>
    </location>
</feature>
<keyword evidence="2" id="KW-0472">Membrane</keyword>
<feature type="region of interest" description="Disordered" evidence="1">
    <location>
        <begin position="162"/>
        <end position="215"/>
    </location>
</feature>
<feature type="compositionally biased region" description="Polar residues" evidence="1">
    <location>
        <begin position="321"/>
        <end position="337"/>
    </location>
</feature>
<proteinExistence type="predicted"/>
<sequence>MIPACFLVVTLAGLAWTSALESSLPSTHFEAASLNALAGLALPDSFNGLSARANECLVTEDACGTGFCMPKGSTCCTGTAGAGTGTYCNIGYSCYAQGCCPIGKVCSGTPTGGCSTGKRQCGSVCIPSTSACCSPGSSTSKWCDYPKKCGANGVCVSRTTLTTSTSEPSSTTASETASASSGSSAQATGNTGSDRDGSDNGNSNNNNDNNNNQGKRTPVGAIVGGVIGGIAGLALIAVGVLLLLRHKKKQQDAANQASGFPQQQPPPPHQSMPPMQQQQQQQYQPYPQQPSPYMHNTSPAQGMGYPPPQGSPPPQGYYNAYQPSMGTDKVSSPTGTYVTDPRSGAPTLSPAPGFAATSTPPPPSVGAGGTVPQVHPGAH</sequence>
<gene>
    <name evidence="4" type="ORF">QQS21_000987</name>
</gene>
<keyword evidence="2" id="KW-1133">Transmembrane helix</keyword>
<dbReference type="EMBL" id="JASWJB010000009">
    <property type="protein sequence ID" value="KAK2613058.1"/>
    <property type="molecule type" value="Genomic_DNA"/>
</dbReference>
<organism evidence="4 5">
    <name type="scientific">Conoideocrella luteorostrata</name>
    <dbReference type="NCBI Taxonomy" id="1105319"/>
    <lineage>
        <taxon>Eukaryota</taxon>
        <taxon>Fungi</taxon>
        <taxon>Dikarya</taxon>
        <taxon>Ascomycota</taxon>
        <taxon>Pezizomycotina</taxon>
        <taxon>Sordariomycetes</taxon>
        <taxon>Hypocreomycetidae</taxon>
        <taxon>Hypocreales</taxon>
        <taxon>Clavicipitaceae</taxon>
        <taxon>Conoideocrella</taxon>
    </lineage>
</organism>
<evidence type="ECO:0000256" key="1">
    <source>
        <dbReference type="SAM" id="MobiDB-lite"/>
    </source>
</evidence>
<feature type="compositionally biased region" description="Pro residues" evidence="1">
    <location>
        <begin position="305"/>
        <end position="315"/>
    </location>
</feature>
<comment type="caution">
    <text evidence="4">The sequence shown here is derived from an EMBL/GenBank/DDBJ whole genome shotgun (WGS) entry which is preliminary data.</text>
</comment>
<reference evidence="4" key="1">
    <citation type="submission" date="2023-06" db="EMBL/GenBank/DDBJ databases">
        <title>Conoideocrella luteorostrata (Hypocreales: Clavicipitaceae), a potential biocontrol fungus for elongate hemlock scale in United States Christmas tree production areas.</title>
        <authorList>
            <person name="Barrett H."/>
            <person name="Lovett B."/>
            <person name="Macias A.M."/>
            <person name="Stajich J.E."/>
            <person name="Kasson M.T."/>
        </authorList>
    </citation>
    <scope>NUCLEOTIDE SEQUENCE</scope>
    <source>
        <strain evidence="4">ARSEF 14590</strain>
    </source>
</reference>
<dbReference type="Proteomes" id="UP001251528">
    <property type="component" value="Unassembled WGS sequence"/>
</dbReference>
<feature type="transmembrane region" description="Helical" evidence="2">
    <location>
        <begin position="219"/>
        <end position="244"/>
    </location>
</feature>
<dbReference type="AlphaFoldDB" id="A0AAJ0D0Q7"/>
<evidence type="ECO:0000313" key="5">
    <source>
        <dbReference type="Proteomes" id="UP001251528"/>
    </source>
</evidence>
<protein>
    <recommendedName>
        <fullName evidence="6">Mid2 domain-containing protein</fullName>
    </recommendedName>
</protein>